<proteinExistence type="predicted"/>
<sequence length="89" mass="9709">MNMTIAEAVQLPSCCLRKEGGSYITHTGTRSKGSCTSQTGVSATLLCGPRRRRSSSPKTLHGMEISSSWNNSTPSICSLCWPVERRTFK</sequence>
<name>A0ACB9WLT8_CHAAC</name>
<dbReference type="EMBL" id="CM043798">
    <property type="protein sequence ID" value="KAI4814351.1"/>
    <property type="molecule type" value="Genomic_DNA"/>
</dbReference>
<evidence type="ECO:0000313" key="2">
    <source>
        <dbReference type="Proteomes" id="UP001057452"/>
    </source>
</evidence>
<gene>
    <name evidence="1" type="ORF">KUCAC02_003548</name>
</gene>
<reference evidence="1" key="1">
    <citation type="submission" date="2022-05" db="EMBL/GenBank/DDBJ databases">
        <title>Chromosome-level genome of Chaenocephalus aceratus.</title>
        <authorList>
            <person name="Park H."/>
        </authorList>
    </citation>
    <scope>NUCLEOTIDE SEQUENCE</scope>
    <source>
        <strain evidence="1">KU_202001</strain>
    </source>
</reference>
<dbReference type="Proteomes" id="UP001057452">
    <property type="component" value="Chromosome 14"/>
</dbReference>
<accession>A0ACB9WLT8</accession>
<comment type="caution">
    <text evidence="1">The sequence shown here is derived from an EMBL/GenBank/DDBJ whole genome shotgun (WGS) entry which is preliminary data.</text>
</comment>
<organism evidence="1 2">
    <name type="scientific">Chaenocephalus aceratus</name>
    <name type="common">Blackfin icefish</name>
    <name type="synonym">Chaenichthys aceratus</name>
    <dbReference type="NCBI Taxonomy" id="36190"/>
    <lineage>
        <taxon>Eukaryota</taxon>
        <taxon>Metazoa</taxon>
        <taxon>Chordata</taxon>
        <taxon>Craniata</taxon>
        <taxon>Vertebrata</taxon>
        <taxon>Euteleostomi</taxon>
        <taxon>Actinopterygii</taxon>
        <taxon>Neopterygii</taxon>
        <taxon>Teleostei</taxon>
        <taxon>Neoteleostei</taxon>
        <taxon>Acanthomorphata</taxon>
        <taxon>Eupercaria</taxon>
        <taxon>Perciformes</taxon>
        <taxon>Notothenioidei</taxon>
        <taxon>Channichthyidae</taxon>
        <taxon>Chaenocephalus</taxon>
    </lineage>
</organism>
<protein>
    <submittedName>
        <fullName evidence="1">Uncharacterized protein</fullName>
    </submittedName>
</protein>
<evidence type="ECO:0000313" key="1">
    <source>
        <dbReference type="EMBL" id="KAI4814351.1"/>
    </source>
</evidence>
<keyword evidence="2" id="KW-1185">Reference proteome</keyword>